<feature type="region of interest" description="Disordered" evidence="1">
    <location>
        <begin position="1"/>
        <end position="23"/>
    </location>
</feature>
<feature type="compositionally biased region" description="Basic and acidic residues" evidence="1">
    <location>
        <begin position="1"/>
        <end position="10"/>
    </location>
</feature>
<keyword evidence="3" id="KW-1185">Reference proteome</keyword>
<dbReference type="RefSeq" id="WP_173806849.1">
    <property type="nucleotide sequence ID" value="NZ_JABSNM010000019.1"/>
</dbReference>
<sequence length="58" mass="6284">MNADARHELPSGDLPDDLPSVSDMRRDAGCEIGYEAALPFLAMHESPTAPLLDGWFLA</sequence>
<accession>A0ABX2G662</accession>
<gene>
    <name evidence="2" type="ORF">HNQ01_003586</name>
</gene>
<proteinExistence type="predicted"/>
<evidence type="ECO:0000313" key="2">
    <source>
        <dbReference type="EMBL" id="NRT57825.1"/>
    </source>
</evidence>
<name>A0ABX2G662_9BURK</name>
<reference evidence="2 3" key="1">
    <citation type="submission" date="2020-05" db="EMBL/GenBank/DDBJ databases">
        <title>Genomic Encyclopedia of Type Strains, Phase IV (KMG-V): Genome sequencing to study the core and pangenomes of soil and plant-associated prokaryotes.</title>
        <authorList>
            <person name="Whitman W."/>
        </authorList>
    </citation>
    <scope>NUCLEOTIDE SEQUENCE [LARGE SCALE GENOMIC DNA]</scope>
    <source>
        <strain evidence="2 3">C29</strain>
    </source>
</reference>
<evidence type="ECO:0000256" key="1">
    <source>
        <dbReference type="SAM" id="MobiDB-lite"/>
    </source>
</evidence>
<dbReference type="EMBL" id="JABSNM010000019">
    <property type="protein sequence ID" value="NRT57825.1"/>
    <property type="molecule type" value="Genomic_DNA"/>
</dbReference>
<comment type="caution">
    <text evidence="2">The sequence shown here is derived from an EMBL/GenBank/DDBJ whole genome shotgun (WGS) entry which is preliminary data.</text>
</comment>
<evidence type="ECO:0000313" key="3">
    <source>
        <dbReference type="Proteomes" id="UP001516061"/>
    </source>
</evidence>
<dbReference type="Proteomes" id="UP001516061">
    <property type="component" value="Unassembled WGS sequence"/>
</dbReference>
<protein>
    <submittedName>
        <fullName evidence="2">Uncharacterized protein</fullName>
    </submittedName>
</protein>
<organism evidence="2 3">
    <name type="scientific">Sphaerotilus uruguayifluvii</name>
    <dbReference type="NCBI Taxonomy" id="2735897"/>
    <lineage>
        <taxon>Bacteria</taxon>
        <taxon>Pseudomonadati</taxon>
        <taxon>Pseudomonadota</taxon>
        <taxon>Betaproteobacteria</taxon>
        <taxon>Burkholderiales</taxon>
        <taxon>Sphaerotilaceae</taxon>
        <taxon>Sphaerotilus</taxon>
    </lineage>
</organism>